<feature type="region of interest" description="Disordered" evidence="1">
    <location>
        <begin position="1"/>
        <end position="78"/>
    </location>
</feature>
<feature type="compositionally biased region" description="Pro residues" evidence="1">
    <location>
        <begin position="56"/>
        <end position="65"/>
    </location>
</feature>
<dbReference type="AlphaFoldDB" id="A0A5B0PII0"/>
<dbReference type="PANTHER" id="PTHR34409:SF1">
    <property type="entry name" value="MYB-LIKE DOMAIN-CONTAINING PROTEIN"/>
    <property type="match status" value="1"/>
</dbReference>
<feature type="compositionally biased region" description="Low complexity" evidence="1">
    <location>
        <begin position="758"/>
        <end position="769"/>
    </location>
</feature>
<dbReference type="Proteomes" id="UP000324748">
    <property type="component" value="Unassembled WGS sequence"/>
</dbReference>
<comment type="caution">
    <text evidence="3">The sequence shown here is derived from an EMBL/GenBank/DDBJ whole genome shotgun (WGS) entry which is preliminary data.</text>
</comment>
<protein>
    <submittedName>
        <fullName evidence="3">Uncharacterized protein</fullName>
    </submittedName>
</protein>
<feature type="region of interest" description="Disordered" evidence="1">
    <location>
        <begin position="757"/>
        <end position="781"/>
    </location>
</feature>
<feature type="compositionally biased region" description="Basic and acidic residues" evidence="1">
    <location>
        <begin position="1"/>
        <end position="22"/>
    </location>
</feature>
<dbReference type="OrthoDB" id="99432at2759"/>
<evidence type="ECO:0000313" key="2">
    <source>
        <dbReference type="EMBL" id="KAA1098549.1"/>
    </source>
</evidence>
<proteinExistence type="predicted"/>
<evidence type="ECO:0000313" key="5">
    <source>
        <dbReference type="Proteomes" id="UP000325313"/>
    </source>
</evidence>
<feature type="compositionally biased region" description="Polar residues" evidence="1">
    <location>
        <begin position="805"/>
        <end position="823"/>
    </location>
</feature>
<gene>
    <name evidence="2" type="ORF">PGT21_036377</name>
    <name evidence="3" type="ORF">PGTUg99_025057</name>
</gene>
<name>A0A5B0PII0_PUCGR</name>
<evidence type="ECO:0000313" key="3">
    <source>
        <dbReference type="EMBL" id="KAA1100390.1"/>
    </source>
</evidence>
<dbReference type="EMBL" id="VSWC01000066">
    <property type="protein sequence ID" value="KAA1098549.1"/>
    <property type="molecule type" value="Genomic_DNA"/>
</dbReference>
<evidence type="ECO:0000313" key="4">
    <source>
        <dbReference type="Proteomes" id="UP000324748"/>
    </source>
</evidence>
<dbReference type="EMBL" id="VDEP01000341">
    <property type="protein sequence ID" value="KAA1100390.1"/>
    <property type="molecule type" value="Genomic_DNA"/>
</dbReference>
<reference evidence="4 5" key="1">
    <citation type="submission" date="2019-05" db="EMBL/GenBank/DDBJ databases">
        <title>Emergence of the Ug99 lineage of the wheat stem rust pathogen through somatic hybridization.</title>
        <authorList>
            <person name="Li F."/>
            <person name="Upadhyaya N.M."/>
            <person name="Sperschneider J."/>
            <person name="Matny O."/>
            <person name="Nguyen-Phuc H."/>
            <person name="Mago R."/>
            <person name="Raley C."/>
            <person name="Miller M.E."/>
            <person name="Silverstein K.A.T."/>
            <person name="Henningsen E."/>
            <person name="Hirsch C.D."/>
            <person name="Visser B."/>
            <person name="Pretorius Z.A."/>
            <person name="Steffenson B.J."/>
            <person name="Schwessinger B."/>
            <person name="Dodds P.N."/>
            <person name="Figueroa M."/>
        </authorList>
    </citation>
    <scope>NUCLEOTIDE SEQUENCE [LARGE SCALE GENOMIC DNA]</scope>
    <source>
        <strain evidence="2">21-0</strain>
        <strain evidence="3 5">Ug99</strain>
    </source>
</reference>
<dbReference type="Proteomes" id="UP000325313">
    <property type="component" value="Unassembled WGS sequence"/>
</dbReference>
<keyword evidence="4" id="KW-1185">Reference proteome</keyword>
<feature type="region of interest" description="Disordered" evidence="1">
    <location>
        <begin position="804"/>
        <end position="828"/>
    </location>
</feature>
<accession>A0A5B0PII0</accession>
<evidence type="ECO:0000256" key="1">
    <source>
        <dbReference type="SAM" id="MobiDB-lite"/>
    </source>
</evidence>
<dbReference type="PANTHER" id="PTHR34409">
    <property type="entry name" value="SET DOMAIN-CONTAINING PROTEIN"/>
    <property type="match status" value="1"/>
</dbReference>
<organism evidence="3 5">
    <name type="scientific">Puccinia graminis f. sp. tritici</name>
    <dbReference type="NCBI Taxonomy" id="56615"/>
    <lineage>
        <taxon>Eukaryota</taxon>
        <taxon>Fungi</taxon>
        <taxon>Dikarya</taxon>
        <taxon>Basidiomycota</taxon>
        <taxon>Pucciniomycotina</taxon>
        <taxon>Pucciniomycetes</taxon>
        <taxon>Pucciniales</taxon>
        <taxon>Pucciniaceae</taxon>
        <taxon>Puccinia</taxon>
    </lineage>
</organism>
<sequence>MIVSFDDQRGVDGRERLPEFRKNATNNYIDPPIFRSSRLTHERRFSLPIGQESIPLKPPNPPKETPSPKAQKSPLSAQKLEPQETEFLYEASQILQSPPQQIKHNKNHWEKNLQGEPKGFGTTFYCHEPHKMQPNFGFLGSNNLYNEPNYTQLNNVPCIHDPVIDEQVGNPKGNIRPQFHFRKRATSLDGFNFEYQEPQTYGKIGGYMVCYPPVQNYSTRPLNNMDFPHQNTPLDQHQQILAQPFHQDQHFQPSLVKPLEDTNHCQQGVFQPVNPLNHKPHQPTNSTQSSKSYYPCYPQDYQTPHENLHSKIYMPQNSPGVNYNHFVHNPDDISQQGFQKPLIFQDLPRHHENNGTNQYPVQHFEAPDHYSSKDHPPHGKPDLNSILEISNPWLNDESGNFPCFCQPSAPHFPMTKTNSQMGKLKNENHTTDAFEAPYDYQMKDYPPTGEPDFKQIPEISNTWMNGERGPSLSFFQPSIPHYNTESVLKFGHMSNHVKPTFPQNMNNRAHTNSHFRQDLTAISSSSSLTTSQMAEAKDSESSCKQHLDCVLYESQEYTISDNRFLSEAVMEKKPMCNEEWMDVQQMYNQYAHENRREPRTIKSLRARFWNMIHHPSKVCDISCPPYIQLSKRAQKAIESKTFPMSAEMHKSCFEKINEDEAVNAPTPDASLKFHSNQIQEKQSCNDIKSDADTISYLEWSEMNRGFNEHNNHDKMIPRIKYDKIQVPTTKMQSSQPTTIDFKDISGKQQMYSDVDLARNSSRNSSSSDSIPFMNLRTNSQTKEEEIHGAKFLGLSMGSPKVCMGESNSKGSSGLGLDTQTHKNSSQEEEMNCYKNKLHEANLRIIFLEGKVAQMNDEKFRKCENHERIIQELQSENMNLRNRLTWEINSKSDLQHQLSNQTLELHRVHENKQNETTHLNQENSRISELLNKKVDELIMLQKQMRLIEGERGCSPAQDLYF</sequence>